<dbReference type="EMBL" id="WPCR01000007">
    <property type="protein sequence ID" value="NHM14458.1"/>
    <property type="molecule type" value="Genomic_DNA"/>
</dbReference>
<dbReference type="Pfam" id="PF14297">
    <property type="entry name" value="Lin1244_N"/>
    <property type="match status" value="1"/>
</dbReference>
<proteinExistence type="predicted"/>
<feature type="domain" description="Lin1244/Lin1753-like N-terminal" evidence="1">
    <location>
        <begin position="44"/>
        <end position="82"/>
    </location>
</feature>
<comment type="caution">
    <text evidence="2">The sequence shown here is derived from an EMBL/GenBank/DDBJ whole genome shotgun (WGS) entry which is preliminary data.</text>
</comment>
<dbReference type="Proteomes" id="UP000636394">
    <property type="component" value="Unassembled WGS sequence"/>
</dbReference>
<protein>
    <submittedName>
        <fullName evidence="2">DUF4373 domain-containing protein</fullName>
    </submittedName>
</protein>
<sequence>MRAHIRRKLLAARALTAATRTRAMRCRFRCTTKTSRSRRCAVEWFKHDSDASTDGRISVLRMQHGSVAVDAYWYVLEQIYKYERPFSVRLADADAGSARYSDSMRVLCGCMQVPCEDMEALMRSMCELGLMGVVGDDPCLQVTSRRAEEALLAASAKSKAASEAAKTRWSKDDSDANACKRTANAKQLKTKDCKTEDLNTRDSGARLRPRFTPPTVEEVAAYAAERGYAIDAERFVNFYESKGWMVGKNKMAKWKAAVANWARGEDAAKGGVDAKNSEYAGAF</sequence>
<accession>A0ABX0IMS8</accession>
<reference evidence="2 3" key="1">
    <citation type="submission" date="2019-11" db="EMBL/GenBank/DDBJ databases">
        <title>Eggerthellaceae novel genus isolated from the rectal contents of marmort.</title>
        <authorList>
            <person name="Zhang G."/>
        </authorList>
    </citation>
    <scope>NUCLEOTIDE SEQUENCE [LARGE SCALE GENOMIC DNA]</scope>
    <source>
        <strain evidence="3">zg-886</strain>
    </source>
</reference>
<dbReference type="InterPro" id="IPR025400">
    <property type="entry name" value="Lin1244/Lin1753-like_N"/>
</dbReference>
<name>A0ABX0IMS8_9ACTN</name>
<gene>
    <name evidence="2" type="ORF">GMI68_06725</name>
</gene>
<organism evidence="2 3">
    <name type="scientific">Xiamenia xianingshaonis</name>
    <dbReference type="NCBI Taxonomy" id="2682776"/>
    <lineage>
        <taxon>Bacteria</taxon>
        <taxon>Bacillati</taxon>
        <taxon>Actinomycetota</taxon>
        <taxon>Coriobacteriia</taxon>
        <taxon>Eggerthellales</taxon>
        <taxon>Eggerthellaceae</taxon>
        <taxon>Xiamenia</taxon>
    </lineage>
</organism>
<evidence type="ECO:0000259" key="1">
    <source>
        <dbReference type="Pfam" id="PF14297"/>
    </source>
</evidence>
<keyword evidence="3" id="KW-1185">Reference proteome</keyword>
<evidence type="ECO:0000313" key="2">
    <source>
        <dbReference type="EMBL" id="NHM14458.1"/>
    </source>
</evidence>
<evidence type="ECO:0000313" key="3">
    <source>
        <dbReference type="Proteomes" id="UP000636394"/>
    </source>
</evidence>